<keyword evidence="4" id="KW-1185">Reference proteome</keyword>
<gene>
    <name evidence="3" type="ORF">PPRIM_AZ9-3.1.T1030020</name>
</gene>
<protein>
    <submittedName>
        <fullName evidence="3">Uncharacterized protein</fullName>
    </submittedName>
</protein>
<dbReference type="EMBL" id="CAJJDM010000106">
    <property type="protein sequence ID" value="CAD8097037.1"/>
    <property type="molecule type" value="Genomic_DNA"/>
</dbReference>
<feature type="compositionally biased region" description="Polar residues" evidence="1">
    <location>
        <begin position="222"/>
        <end position="243"/>
    </location>
</feature>
<feature type="region of interest" description="Disordered" evidence="1">
    <location>
        <begin position="221"/>
        <end position="259"/>
    </location>
</feature>
<accession>A0A8S1NUL2</accession>
<reference evidence="3" key="1">
    <citation type="submission" date="2021-01" db="EMBL/GenBank/DDBJ databases">
        <authorList>
            <consortium name="Genoscope - CEA"/>
            <person name="William W."/>
        </authorList>
    </citation>
    <scope>NUCLEOTIDE SEQUENCE</scope>
</reference>
<keyword evidence="2" id="KW-0732">Signal</keyword>
<sequence>MKIQLILVLLIAVNTQSFLEESSQYYQTPFAPIMIQEDVLQQQGIETAMAPEQEYVYDPESVLQSAKEQQILIARNYEQNLPAKGDCIILYSECNFRGSSFKYCNKPDEILSFQLPIQSVYVPIGSTFQMTDAIEGNKINMLMSQNCILSGLHLPEPQLQEVQETGNSWFSELKDSEKAILDEGDLSTPKIQFFDNDGNVISREQYQKMVEEDAKRSYEILTGQTNLSSPGEQQPQQTATNVNIEEMPAEKEAQQQQQQ</sequence>
<evidence type="ECO:0000256" key="1">
    <source>
        <dbReference type="SAM" id="MobiDB-lite"/>
    </source>
</evidence>
<feature type="chain" id="PRO_5035790009" evidence="2">
    <location>
        <begin position="18"/>
        <end position="259"/>
    </location>
</feature>
<dbReference type="Proteomes" id="UP000688137">
    <property type="component" value="Unassembled WGS sequence"/>
</dbReference>
<evidence type="ECO:0000313" key="4">
    <source>
        <dbReference type="Proteomes" id="UP000688137"/>
    </source>
</evidence>
<evidence type="ECO:0000313" key="3">
    <source>
        <dbReference type="EMBL" id="CAD8097037.1"/>
    </source>
</evidence>
<name>A0A8S1NUL2_PARPR</name>
<dbReference type="AlphaFoldDB" id="A0A8S1NUL2"/>
<comment type="caution">
    <text evidence="3">The sequence shown here is derived from an EMBL/GenBank/DDBJ whole genome shotgun (WGS) entry which is preliminary data.</text>
</comment>
<organism evidence="3 4">
    <name type="scientific">Paramecium primaurelia</name>
    <dbReference type="NCBI Taxonomy" id="5886"/>
    <lineage>
        <taxon>Eukaryota</taxon>
        <taxon>Sar</taxon>
        <taxon>Alveolata</taxon>
        <taxon>Ciliophora</taxon>
        <taxon>Intramacronucleata</taxon>
        <taxon>Oligohymenophorea</taxon>
        <taxon>Peniculida</taxon>
        <taxon>Parameciidae</taxon>
        <taxon>Paramecium</taxon>
    </lineage>
</organism>
<feature type="signal peptide" evidence="2">
    <location>
        <begin position="1"/>
        <end position="17"/>
    </location>
</feature>
<proteinExistence type="predicted"/>
<dbReference type="OMA" id="NVEEMPA"/>
<evidence type="ECO:0000256" key="2">
    <source>
        <dbReference type="SAM" id="SignalP"/>
    </source>
</evidence>